<evidence type="ECO:0000313" key="1">
    <source>
        <dbReference type="EMBL" id="EFI26594.1"/>
    </source>
</evidence>
<reference evidence="1 2" key="1">
    <citation type="journal article" date="2010" name="Proc. Natl. Acad. Sci. U.S.A.">
        <title>Insights into evolution of multicellular fungi from the assembled chromosomes of the mushroom Coprinopsis cinerea (Coprinus cinereus).</title>
        <authorList>
            <person name="Stajich J.E."/>
            <person name="Wilke S.K."/>
            <person name="Ahren D."/>
            <person name="Au C.H."/>
            <person name="Birren B.W."/>
            <person name="Borodovsky M."/>
            <person name="Burns C."/>
            <person name="Canback B."/>
            <person name="Casselton L.A."/>
            <person name="Cheng C.K."/>
            <person name="Deng J."/>
            <person name="Dietrich F.S."/>
            <person name="Fargo D.C."/>
            <person name="Farman M.L."/>
            <person name="Gathman A.C."/>
            <person name="Goldberg J."/>
            <person name="Guigo R."/>
            <person name="Hoegger P.J."/>
            <person name="Hooker J.B."/>
            <person name="Huggins A."/>
            <person name="James T.Y."/>
            <person name="Kamada T."/>
            <person name="Kilaru S."/>
            <person name="Kodira C."/>
            <person name="Kues U."/>
            <person name="Kupfer D."/>
            <person name="Kwan H.S."/>
            <person name="Lomsadze A."/>
            <person name="Li W."/>
            <person name="Lilly W.W."/>
            <person name="Ma L.J."/>
            <person name="Mackey A.J."/>
            <person name="Manning G."/>
            <person name="Martin F."/>
            <person name="Muraguchi H."/>
            <person name="Natvig D.O."/>
            <person name="Palmerini H."/>
            <person name="Ramesh M.A."/>
            <person name="Rehmeyer C.J."/>
            <person name="Roe B.A."/>
            <person name="Shenoy N."/>
            <person name="Stanke M."/>
            <person name="Ter-Hovhannisyan V."/>
            <person name="Tunlid A."/>
            <person name="Velagapudi R."/>
            <person name="Vision T.J."/>
            <person name="Zeng Q."/>
            <person name="Zolan M.E."/>
            <person name="Pukkila P.J."/>
        </authorList>
    </citation>
    <scope>NUCLEOTIDE SEQUENCE [LARGE SCALE GENOMIC DNA]</scope>
    <source>
        <strain evidence="2">Okayama-7 / 130 / ATCC MYA-4618 / FGSC 9003</strain>
    </source>
</reference>
<dbReference type="KEGG" id="cci:CC1G_12874"/>
<proteinExistence type="predicted"/>
<dbReference type="Proteomes" id="UP000001861">
    <property type="component" value="Unassembled WGS sequence"/>
</dbReference>
<name>D6RR11_COPC7</name>
<evidence type="ECO:0000313" key="2">
    <source>
        <dbReference type="Proteomes" id="UP000001861"/>
    </source>
</evidence>
<dbReference type="HOGENOM" id="CLU_2120958_0_0_1"/>
<dbReference type="AlphaFoldDB" id="D6RR11"/>
<organism evidence="1 2">
    <name type="scientific">Coprinopsis cinerea (strain Okayama-7 / 130 / ATCC MYA-4618 / FGSC 9003)</name>
    <name type="common">Inky cap fungus</name>
    <name type="synonym">Hormographiella aspergillata</name>
    <dbReference type="NCBI Taxonomy" id="240176"/>
    <lineage>
        <taxon>Eukaryota</taxon>
        <taxon>Fungi</taxon>
        <taxon>Dikarya</taxon>
        <taxon>Basidiomycota</taxon>
        <taxon>Agaricomycotina</taxon>
        <taxon>Agaricomycetes</taxon>
        <taxon>Agaricomycetidae</taxon>
        <taxon>Agaricales</taxon>
        <taxon>Agaricineae</taxon>
        <taxon>Psathyrellaceae</taxon>
        <taxon>Coprinopsis</taxon>
    </lineage>
</organism>
<dbReference type="RefSeq" id="XP_002910088.1">
    <property type="nucleotide sequence ID" value="XM_002910042.1"/>
</dbReference>
<keyword evidence="2" id="KW-1185">Reference proteome</keyword>
<protein>
    <submittedName>
        <fullName evidence="1">Uncharacterized protein</fullName>
    </submittedName>
</protein>
<dbReference type="GeneID" id="6014987"/>
<sequence length="114" mass="13741">MSVAPRRIGFFHAAVDDDLQTRYWLYRRMKEVLVDINTNTKVDVWLIMTGYHRTDPGAEEEHFTVRAFREDGRAFLTLHVYENKRPTVFKNGGDVFWKSEFGRELKWWEVDLWQ</sequence>
<dbReference type="EMBL" id="AACS02000013">
    <property type="protein sequence ID" value="EFI26594.1"/>
    <property type="molecule type" value="Genomic_DNA"/>
</dbReference>
<comment type="caution">
    <text evidence="1">The sequence shown here is derived from an EMBL/GenBank/DDBJ whole genome shotgun (WGS) entry which is preliminary data.</text>
</comment>
<gene>
    <name evidence="1" type="ORF">CC1G_12874</name>
</gene>
<accession>D6RR11</accession>
<dbReference type="VEuPathDB" id="FungiDB:CC1G_12874"/>
<dbReference type="InParanoid" id="D6RR11"/>